<gene>
    <name evidence="1" type="primary">WBGene00282486</name>
</gene>
<keyword evidence="2" id="KW-1185">Reference proteome</keyword>
<evidence type="ECO:0000313" key="2">
    <source>
        <dbReference type="Proteomes" id="UP000005239"/>
    </source>
</evidence>
<dbReference type="EnsemblMetazoa" id="PPA44117.1">
    <property type="protein sequence ID" value="PPA44117.1"/>
    <property type="gene ID" value="WBGene00282486"/>
</dbReference>
<organism evidence="1 2">
    <name type="scientific">Pristionchus pacificus</name>
    <name type="common">Parasitic nematode worm</name>
    <dbReference type="NCBI Taxonomy" id="54126"/>
    <lineage>
        <taxon>Eukaryota</taxon>
        <taxon>Metazoa</taxon>
        <taxon>Ecdysozoa</taxon>
        <taxon>Nematoda</taxon>
        <taxon>Chromadorea</taxon>
        <taxon>Rhabditida</taxon>
        <taxon>Rhabditina</taxon>
        <taxon>Diplogasteromorpha</taxon>
        <taxon>Diplogasteroidea</taxon>
        <taxon>Neodiplogasteridae</taxon>
        <taxon>Pristionchus</taxon>
    </lineage>
</organism>
<reference evidence="1" key="2">
    <citation type="submission" date="2022-06" db="UniProtKB">
        <authorList>
            <consortium name="EnsemblMetazoa"/>
        </authorList>
    </citation>
    <scope>IDENTIFICATION</scope>
    <source>
        <strain evidence="1">PS312</strain>
    </source>
</reference>
<dbReference type="AlphaFoldDB" id="A0A8R1Z2S0"/>
<evidence type="ECO:0000313" key="1">
    <source>
        <dbReference type="EnsemblMetazoa" id="PPA44117.1"/>
    </source>
</evidence>
<protein>
    <submittedName>
        <fullName evidence="1">Uncharacterized protein</fullName>
    </submittedName>
</protein>
<proteinExistence type="predicted"/>
<dbReference type="Proteomes" id="UP000005239">
    <property type="component" value="Unassembled WGS sequence"/>
</dbReference>
<accession>A0A8R1Z2S0</accession>
<reference evidence="2" key="1">
    <citation type="journal article" date="2008" name="Nat. Genet.">
        <title>The Pristionchus pacificus genome provides a unique perspective on nematode lifestyle and parasitism.</title>
        <authorList>
            <person name="Dieterich C."/>
            <person name="Clifton S.W."/>
            <person name="Schuster L.N."/>
            <person name="Chinwalla A."/>
            <person name="Delehaunty K."/>
            <person name="Dinkelacker I."/>
            <person name="Fulton L."/>
            <person name="Fulton R."/>
            <person name="Godfrey J."/>
            <person name="Minx P."/>
            <person name="Mitreva M."/>
            <person name="Roeseler W."/>
            <person name="Tian H."/>
            <person name="Witte H."/>
            <person name="Yang S.P."/>
            <person name="Wilson R.K."/>
            <person name="Sommer R.J."/>
        </authorList>
    </citation>
    <scope>NUCLEOTIDE SEQUENCE [LARGE SCALE GENOMIC DNA]</scope>
    <source>
        <strain evidence="2">PS312</strain>
    </source>
</reference>
<sequence>MRQLLHHARVYKKTKKVNTVSVCSHSVLPYPGTEQLTGDTHDIMTLSDEPWAGTVKCAKGNDQRLIVRGRFVASMEYNGLCATSDVYSVHQGCKNQAKRMFGNRTLSLGHWA</sequence>
<name>A0A8R1Z2S0_PRIPA</name>